<dbReference type="EC" id="2.-.-.-" evidence="8"/>
<feature type="active site" description="Proton donor/acceptor" evidence="6">
    <location>
        <position position="436"/>
    </location>
</feature>
<evidence type="ECO:0000256" key="5">
    <source>
        <dbReference type="ARBA" id="ARBA00023316"/>
    </source>
</evidence>
<evidence type="ECO:0000256" key="2">
    <source>
        <dbReference type="ARBA" id="ARBA00022679"/>
    </source>
</evidence>
<proteinExistence type="predicted"/>
<accession>A0A375I1T3</accession>
<feature type="domain" description="L,D-TPase catalytic" evidence="7">
    <location>
        <begin position="358"/>
        <end position="479"/>
    </location>
</feature>
<dbReference type="Pfam" id="PF03734">
    <property type="entry name" value="YkuD"/>
    <property type="match status" value="1"/>
</dbReference>
<dbReference type="GO" id="GO:0016740">
    <property type="term" value="F:transferase activity"/>
    <property type="evidence" value="ECO:0007669"/>
    <property type="project" value="UniProtKB-KW"/>
</dbReference>
<dbReference type="UniPathway" id="UPA00219"/>
<name>A0A375I1T3_9ACTN</name>
<dbReference type="RefSeq" id="WP_119714409.1">
    <property type="nucleotide sequence ID" value="NZ_OMOH01000001.1"/>
</dbReference>
<protein>
    <submittedName>
        <fullName evidence="8">L,D-transpeptidase catalytic domain</fullName>
        <ecNumber evidence="8">2.-.-.-</ecNumber>
    </submittedName>
</protein>
<dbReference type="AlphaFoldDB" id="A0A375I1T3"/>
<feature type="active site" description="Nucleophile" evidence="6">
    <location>
        <position position="455"/>
    </location>
</feature>
<keyword evidence="4 6" id="KW-0573">Peptidoglycan synthesis</keyword>
<comment type="pathway">
    <text evidence="1 6">Cell wall biogenesis; peptidoglycan biosynthesis.</text>
</comment>
<dbReference type="InterPro" id="IPR022029">
    <property type="entry name" value="YoaR-like_PG-bd"/>
</dbReference>
<keyword evidence="2 8" id="KW-0808">Transferase</keyword>
<dbReference type="GO" id="GO:0018104">
    <property type="term" value="P:peptidoglycan-protein cross-linking"/>
    <property type="evidence" value="ECO:0007669"/>
    <property type="project" value="TreeGrafter"/>
</dbReference>
<dbReference type="Proteomes" id="UP000265962">
    <property type="component" value="Unassembled WGS sequence"/>
</dbReference>
<dbReference type="InterPro" id="IPR005490">
    <property type="entry name" value="LD_TPept_cat_dom"/>
</dbReference>
<keyword evidence="3 6" id="KW-0133">Cell shape</keyword>
<keyword evidence="9" id="KW-1185">Reference proteome</keyword>
<dbReference type="SUPFAM" id="SSF141523">
    <property type="entry name" value="L,D-transpeptidase catalytic domain-like"/>
    <property type="match status" value="1"/>
</dbReference>
<dbReference type="PANTHER" id="PTHR30582:SF2">
    <property type="entry name" value="L,D-TRANSPEPTIDASE YCIB-RELATED"/>
    <property type="match status" value="1"/>
</dbReference>
<sequence>MGKVKSKKRTGLLVGLLTVVIVAAASAVGYGLRTADRGLPGASVAGQSITGESIDAVRESVEQRAERLAVVVTLDGQDHRVSLPELGVSIDAQATADQAFEANKSVAARFAAIVHKRDTPAVITVDQEVQQAFLGALAAQHGATAKDASVVFSATDGAFSVTPGEKGKGYDVSAIADAAAEAGRSLSDQSLSLELAETNPAVTTEQARAAADAANALVALDVSVTGTDGVVLTATPADKASWVVTTDQDGRPVTDPSLDRDAVAGWVADTAESTNVAPVSASRLVSASGEVLRVTVEGTDGMSVNNAAEITSQLLDALDSGRPYSGTFTYDTVEAQNEDTVIADGAENLAHPAAPGEHWLDINLSDNTVTAYIGADPQATMLMVPGRPGMETVTGTFQVYLKYESQTMTGTNDDGTTWTAPNVQWVSYFYGSYALHAAPWQPSFGWSGPGGSHGCVNMSTGDAQYVFDFAPVGTTVVSHY</sequence>
<reference evidence="9" key="1">
    <citation type="submission" date="2018-02" db="EMBL/GenBank/DDBJ databases">
        <authorList>
            <person name="Hornung B."/>
        </authorList>
    </citation>
    <scope>NUCLEOTIDE SEQUENCE [LARGE SCALE GENOMIC DNA]</scope>
</reference>
<evidence type="ECO:0000256" key="1">
    <source>
        <dbReference type="ARBA" id="ARBA00004752"/>
    </source>
</evidence>
<dbReference type="CDD" id="cd16913">
    <property type="entry name" value="YkuD_like"/>
    <property type="match status" value="1"/>
</dbReference>
<dbReference type="PANTHER" id="PTHR30582">
    <property type="entry name" value="L,D-TRANSPEPTIDASE"/>
    <property type="match status" value="1"/>
</dbReference>
<gene>
    <name evidence="8" type="ORF">PROPJV5_0115</name>
</gene>
<dbReference type="EMBL" id="OMOH01000001">
    <property type="protein sequence ID" value="SPF67105.1"/>
    <property type="molecule type" value="Genomic_DNA"/>
</dbReference>
<evidence type="ECO:0000256" key="3">
    <source>
        <dbReference type="ARBA" id="ARBA00022960"/>
    </source>
</evidence>
<dbReference type="InterPro" id="IPR050979">
    <property type="entry name" value="LD-transpeptidase"/>
</dbReference>
<dbReference type="Pfam" id="PF12229">
    <property type="entry name" value="PG_binding_4"/>
    <property type="match status" value="1"/>
</dbReference>
<dbReference type="InterPro" id="IPR038063">
    <property type="entry name" value="Transpep_catalytic_dom"/>
</dbReference>
<keyword evidence="5 6" id="KW-0961">Cell wall biogenesis/degradation</keyword>
<evidence type="ECO:0000259" key="7">
    <source>
        <dbReference type="PROSITE" id="PS52029"/>
    </source>
</evidence>
<dbReference type="GO" id="GO:0005576">
    <property type="term" value="C:extracellular region"/>
    <property type="evidence" value="ECO:0007669"/>
    <property type="project" value="TreeGrafter"/>
</dbReference>
<dbReference type="GO" id="GO:0071555">
    <property type="term" value="P:cell wall organization"/>
    <property type="evidence" value="ECO:0007669"/>
    <property type="project" value="UniProtKB-UniRule"/>
</dbReference>
<evidence type="ECO:0000313" key="9">
    <source>
        <dbReference type="Proteomes" id="UP000265962"/>
    </source>
</evidence>
<dbReference type="PROSITE" id="PS52029">
    <property type="entry name" value="LD_TPASE"/>
    <property type="match status" value="1"/>
</dbReference>
<dbReference type="OrthoDB" id="3176960at2"/>
<evidence type="ECO:0000256" key="6">
    <source>
        <dbReference type="PROSITE-ProRule" id="PRU01373"/>
    </source>
</evidence>
<evidence type="ECO:0000313" key="8">
    <source>
        <dbReference type="EMBL" id="SPF67105.1"/>
    </source>
</evidence>
<dbReference type="Gene3D" id="3.10.20.800">
    <property type="match status" value="1"/>
</dbReference>
<dbReference type="GO" id="GO:0008360">
    <property type="term" value="P:regulation of cell shape"/>
    <property type="evidence" value="ECO:0007669"/>
    <property type="project" value="UniProtKB-UniRule"/>
</dbReference>
<evidence type="ECO:0000256" key="4">
    <source>
        <dbReference type="ARBA" id="ARBA00022984"/>
    </source>
</evidence>
<organism evidence="8 9">
    <name type="scientific">Propionibacterium ruminifibrarum</name>
    <dbReference type="NCBI Taxonomy" id="1962131"/>
    <lineage>
        <taxon>Bacteria</taxon>
        <taxon>Bacillati</taxon>
        <taxon>Actinomycetota</taxon>
        <taxon>Actinomycetes</taxon>
        <taxon>Propionibacteriales</taxon>
        <taxon>Propionibacteriaceae</taxon>
        <taxon>Propionibacterium</taxon>
    </lineage>
</organism>
<dbReference type="GO" id="GO:0071972">
    <property type="term" value="F:peptidoglycan L,D-transpeptidase activity"/>
    <property type="evidence" value="ECO:0007669"/>
    <property type="project" value="TreeGrafter"/>
</dbReference>
<dbReference type="InterPro" id="IPR038054">
    <property type="entry name" value="LD_TPept-like_central_sf"/>
</dbReference>
<dbReference type="Gene3D" id="2.40.440.10">
    <property type="entry name" value="L,D-transpeptidase catalytic domain-like"/>
    <property type="match status" value="1"/>
</dbReference>